<dbReference type="Gene3D" id="3.40.50.300">
    <property type="entry name" value="P-loop containing nucleotide triphosphate hydrolases"/>
    <property type="match status" value="4"/>
</dbReference>
<dbReference type="SUPFAM" id="SSF52540">
    <property type="entry name" value="P-loop containing nucleoside triphosphate hydrolases"/>
    <property type="match status" value="1"/>
</dbReference>
<evidence type="ECO:0000256" key="6">
    <source>
        <dbReference type="ARBA" id="ARBA00034617"/>
    </source>
</evidence>
<sequence length="933" mass="105737">MKRYLALKASAGSGKTFALSVRFIALILSGANIAEIVALTFTKKAANEMKERVVETFLNLEKKPSELAAIREILELGEDKILALRDERMADFLQSDLKIGTFDSFFTGILRQFSLNLGLSADFSVSSDLTNLQRQKFVEKISRDPSLLRSLAEFIVAAEKSQNSFFETLERFYENFDSVKADKDAKFPNDEAVRTALGNLLDYAVSNGGSQTAQNAFLPGSPAQIAQRGFLEHESLEYRTFSKIYTPKLDELFGKLKEALRSYFRQFEEYKLNELNRFLALYKEAKLELDKEQNSLSFSDINKLAYELLTKNIDKQMLYFRLDGRINHLLIDEFQDTNVTQYEIILPLVAEIVSGYGQNGLGSFFYVGDTKQSIYRFRGGKKELFDKLKAQFTQIASDGLDTNYRSLKGLVKFTNTVFKDKILNFTEQKASKKDDERLNFTVSQECEYFESEADDHGFLKVVSSEDIVSGAISEVKNFIQNGVEPSDITLLCWKNEDINKLANALSEQGINSVSEGSLGLLASPYARALVEYAKFCLFGDKIYKFNTQAIVKANAPRLEIRAESTAFESLHYLAMRLGVDTSNSDVLRLFELTSEYENLADFIFKLDSFEGLAMPKSSQGVRIMTVHKSKGLEFSHVIVCDKMGADRADTSSFLAEYDVKNGWQIMHKIKGKENFDEDFRVLKNRANELEKEEDMNKIYVAFTRATRSLVVVKNAGPGGRSPSFFGAYEKKTGERVEYLDLKDFTFGKILAGAPTQTSKENSEILPQILQISRQEAQSPDKQEGANLRAIYIGLAFHYLLEMAAKFDETGLIAARNSMQNKFHKFLCADDLDDVFKRGLMLVNDAKFREFTDAKEIYKEQPLKFQGALRQIDLLCVGESEICVIDYKSSDKNIDENVLQVSEYKKAIAEFYPNSSVRAVIFYALRDKISYIEV</sequence>
<feature type="domain" description="UvrD-like helicase ATP-binding" evidence="10">
    <location>
        <begin position="1"/>
        <end position="407"/>
    </location>
</feature>
<reference evidence="11" key="1">
    <citation type="submission" date="2016-07" db="EMBL/GenBank/DDBJ databases">
        <title>Comparative genomics of the Campylobacter concisus group.</title>
        <authorList>
            <person name="Miller W.G."/>
            <person name="Yee E."/>
            <person name="Chapman M.H."/>
            <person name="Huynh S."/>
            <person name="Bono J.L."/>
            <person name="On S.L.W."/>
            <person name="StLeger J."/>
            <person name="Foster G."/>
            <person name="Parker C.T."/>
        </authorList>
    </citation>
    <scope>NUCLEOTIDE SEQUENCE</scope>
    <source>
        <strain evidence="11">525.92</strain>
    </source>
</reference>
<evidence type="ECO:0000313" key="12">
    <source>
        <dbReference type="Proteomes" id="UP000006380"/>
    </source>
</evidence>
<dbReference type="GO" id="GO:0004527">
    <property type="term" value="F:exonuclease activity"/>
    <property type="evidence" value="ECO:0007669"/>
    <property type="project" value="UniProtKB-KW"/>
</dbReference>
<evidence type="ECO:0000256" key="1">
    <source>
        <dbReference type="ARBA" id="ARBA00022741"/>
    </source>
</evidence>
<dbReference type="PROSITE" id="PS51198">
    <property type="entry name" value="UVRD_HELICASE_ATP_BIND"/>
    <property type="match status" value="1"/>
</dbReference>
<name>A7GWI9_CAMC5</name>
<keyword evidence="5" id="KW-0413">Isomerase</keyword>
<comment type="catalytic activity">
    <reaction evidence="8">
        <text>ATP + H2O = ADP + phosphate + H(+)</text>
        <dbReference type="Rhea" id="RHEA:13065"/>
        <dbReference type="ChEBI" id="CHEBI:15377"/>
        <dbReference type="ChEBI" id="CHEBI:15378"/>
        <dbReference type="ChEBI" id="CHEBI:30616"/>
        <dbReference type="ChEBI" id="CHEBI:43474"/>
        <dbReference type="ChEBI" id="CHEBI:456216"/>
        <dbReference type="EC" id="5.6.2.4"/>
    </reaction>
</comment>
<keyword evidence="12" id="KW-1185">Reference proteome</keyword>
<feature type="binding site" evidence="9">
    <location>
        <begin position="9"/>
        <end position="16"/>
    </location>
    <ligand>
        <name>ATP</name>
        <dbReference type="ChEBI" id="CHEBI:30616"/>
    </ligand>
</feature>
<dbReference type="HOGENOM" id="CLU_010638_1_0_7"/>
<keyword evidence="2 9" id="KW-0378">Hydrolase</keyword>
<evidence type="ECO:0000256" key="7">
    <source>
        <dbReference type="ARBA" id="ARBA00034808"/>
    </source>
</evidence>
<dbReference type="RefSeq" id="WP_011991810.1">
    <property type="nucleotide sequence ID" value="NC_009715.2"/>
</dbReference>
<dbReference type="EMBL" id="CP000767">
    <property type="protein sequence ID" value="EAU01126.1"/>
    <property type="molecule type" value="Genomic_DNA"/>
</dbReference>
<dbReference type="Proteomes" id="UP000006380">
    <property type="component" value="Chromosome"/>
</dbReference>
<dbReference type="GO" id="GO:0043138">
    <property type="term" value="F:3'-5' DNA helicase activity"/>
    <property type="evidence" value="ECO:0007669"/>
    <property type="project" value="UniProtKB-EC"/>
</dbReference>
<keyword evidence="3 9" id="KW-0347">Helicase</keyword>
<dbReference type="PANTHER" id="PTHR11070:SF67">
    <property type="entry name" value="DNA 3'-5' HELICASE"/>
    <property type="match status" value="1"/>
</dbReference>
<dbReference type="InterPro" id="IPR014016">
    <property type="entry name" value="UvrD-like_ATP-bd"/>
</dbReference>
<dbReference type="KEGG" id="ccv:CCV52592_0910"/>
<dbReference type="GO" id="GO:0016887">
    <property type="term" value="F:ATP hydrolysis activity"/>
    <property type="evidence" value="ECO:0007669"/>
    <property type="project" value="RHEA"/>
</dbReference>
<organism evidence="11 12">
    <name type="scientific">Campylobacter curvus (strain 525.92)</name>
    <dbReference type="NCBI Taxonomy" id="360105"/>
    <lineage>
        <taxon>Bacteria</taxon>
        <taxon>Pseudomonadati</taxon>
        <taxon>Campylobacterota</taxon>
        <taxon>Epsilonproteobacteria</taxon>
        <taxon>Campylobacterales</taxon>
        <taxon>Campylobacteraceae</taxon>
        <taxon>Campylobacter</taxon>
    </lineage>
</organism>
<evidence type="ECO:0000256" key="2">
    <source>
        <dbReference type="ARBA" id="ARBA00022801"/>
    </source>
</evidence>
<dbReference type="InterPro" id="IPR000212">
    <property type="entry name" value="DNA_helicase_UvrD/REP"/>
</dbReference>
<evidence type="ECO:0000256" key="4">
    <source>
        <dbReference type="ARBA" id="ARBA00022840"/>
    </source>
</evidence>
<evidence type="ECO:0000256" key="9">
    <source>
        <dbReference type="PROSITE-ProRule" id="PRU00560"/>
    </source>
</evidence>
<keyword evidence="11" id="KW-0540">Nuclease</keyword>
<dbReference type="GO" id="GO:0003677">
    <property type="term" value="F:DNA binding"/>
    <property type="evidence" value="ECO:0007669"/>
    <property type="project" value="InterPro"/>
</dbReference>
<dbReference type="InterPro" id="IPR014017">
    <property type="entry name" value="DNA_helicase_UvrD-like_C"/>
</dbReference>
<dbReference type="Pfam" id="PF13361">
    <property type="entry name" value="UvrD_C"/>
    <property type="match status" value="2"/>
</dbReference>
<evidence type="ECO:0000259" key="10">
    <source>
        <dbReference type="PROSITE" id="PS51198"/>
    </source>
</evidence>
<accession>A7GWI9</accession>
<dbReference type="GO" id="GO:0000725">
    <property type="term" value="P:recombinational repair"/>
    <property type="evidence" value="ECO:0007669"/>
    <property type="project" value="TreeGrafter"/>
</dbReference>
<evidence type="ECO:0000313" key="11">
    <source>
        <dbReference type="EMBL" id="EAU01126.1"/>
    </source>
</evidence>
<dbReference type="EC" id="5.6.2.4" evidence="7"/>
<dbReference type="NCBIfam" id="NF010485">
    <property type="entry name" value="PRK13909.1-2"/>
    <property type="match status" value="1"/>
</dbReference>
<dbReference type="PANTHER" id="PTHR11070">
    <property type="entry name" value="UVRD / RECB / PCRA DNA HELICASE FAMILY MEMBER"/>
    <property type="match status" value="1"/>
</dbReference>
<proteinExistence type="predicted"/>
<dbReference type="OrthoDB" id="9810135at2"/>
<keyword evidence="11" id="KW-0269">Exonuclease</keyword>
<dbReference type="GO" id="GO:0005829">
    <property type="term" value="C:cytosol"/>
    <property type="evidence" value="ECO:0007669"/>
    <property type="project" value="TreeGrafter"/>
</dbReference>
<dbReference type="STRING" id="360105.CCV52592_0910"/>
<keyword evidence="1 9" id="KW-0547">Nucleotide-binding</keyword>
<dbReference type="GO" id="GO:0005524">
    <property type="term" value="F:ATP binding"/>
    <property type="evidence" value="ECO:0007669"/>
    <property type="project" value="UniProtKB-UniRule"/>
</dbReference>
<evidence type="ECO:0000256" key="5">
    <source>
        <dbReference type="ARBA" id="ARBA00023235"/>
    </source>
</evidence>
<evidence type="ECO:0000256" key="3">
    <source>
        <dbReference type="ARBA" id="ARBA00022806"/>
    </source>
</evidence>
<comment type="catalytic activity">
    <reaction evidence="6">
        <text>Couples ATP hydrolysis with the unwinding of duplex DNA by translocating in the 3'-5' direction.</text>
        <dbReference type="EC" id="5.6.2.4"/>
    </reaction>
</comment>
<dbReference type="AlphaFoldDB" id="A7GWI9"/>
<dbReference type="InterPro" id="IPR027417">
    <property type="entry name" value="P-loop_NTPase"/>
</dbReference>
<keyword evidence="4 9" id="KW-0067">ATP-binding</keyword>
<dbReference type="NCBIfam" id="NF010487">
    <property type="entry name" value="PRK13909.1-4"/>
    <property type="match status" value="1"/>
</dbReference>
<gene>
    <name evidence="11" type="primary">addA</name>
    <name evidence="11" type="ORF">CCV52592_0910</name>
</gene>
<dbReference type="Pfam" id="PF00580">
    <property type="entry name" value="UvrD-helicase"/>
    <property type="match status" value="1"/>
</dbReference>
<evidence type="ECO:0000256" key="8">
    <source>
        <dbReference type="ARBA" id="ARBA00048988"/>
    </source>
</evidence>
<protein>
    <recommendedName>
        <fullName evidence="7">DNA 3'-5' helicase</fullName>
        <ecNumber evidence="7">5.6.2.4</ecNumber>
    </recommendedName>
</protein>